<dbReference type="PROSITE" id="PS00141">
    <property type="entry name" value="ASP_PROTEASE"/>
    <property type="match status" value="1"/>
</dbReference>
<evidence type="ECO:0000256" key="4">
    <source>
        <dbReference type="SAM" id="SignalP"/>
    </source>
</evidence>
<feature type="signal peptide" evidence="4">
    <location>
        <begin position="1"/>
        <end position="25"/>
    </location>
</feature>
<evidence type="ECO:0000256" key="1">
    <source>
        <dbReference type="ARBA" id="ARBA00007447"/>
    </source>
</evidence>
<protein>
    <recommendedName>
        <fullName evidence="5">Peptidase A1 domain-containing protein</fullName>
    </recommendedName>
</protein>
<dbReference type="RefSeq" id="XP_038804462.1">
    <property type="nucleotide sequence ID" value="XM_038959108.1"/>
</dbReference>
<dbReference type="PRINTS" id="PR00792">
    <property type="entry name" value="PEPSIN"/>
</dbReference>
<name>A0ABQ7I5N7_9HELO</name>
<dbReference type="InterPro" id="IPR001461">
    <property type="entry name" value="Aspartic_peptidase_A1"/>
</dbReference>
<dbReference type="InterPro" id="IPR033121">
    <property type="entry name" value="PEPTIDASE_A1"/>
</dbReference>
<keyword evidence="2 3" id="KW-0064">Aspartyl protease</keyword>
<keyword evidence="3" id="KW-0645">Protease</keyword>
<proteinExistence type="inferred from homology"/>
<dbReference type="InterPro" id="IPR001969">
    <property type="entry name" value="Aspartic_peptidase_AS"/>
</dbReference>
<organism evidence="6 7">
    <name type="scientific">Botrytis deweyae</name>
    <dbReference type="NCBI Taxonomy" id="2478750"/>
    <lineage>
        <taxon>Eukaryota</taxon>
        <taxon>Fungi</taxon>
        <taxon>Dikarya</taxon>
        <taxon>Ascomycota</taxon>
        <taxon>Pezizomycotina</taxon>
        <taxon>Leotiomycetes</taxon>
        <taxon>Helotiales</taxon>
        <taxon>Sclerotiniaceae</taxon>
        <taxon>Botrytis</taxon>
    </lineage>
</organism>
<dbReference type="Pfam" id="PF00026">
    <property type="entry name" value="Asp"/>
    <property type="match status" value="1"/>
</dbReference>
<feature type="chain" id="PRO_5046616335" description="Peptidase A1 domain-containing protein" evidence="4">
    <location>
        <begin position="26"/>
        <end position="384"/>
    </location>
</feature>
<dbReference type="Gene3D" id="2.40.70.10">
    <property type="entry name" value="Acid Proteases"/>
    <property type="match status" value="2"/>
</dbReference>
<dbReference type="Proteomes" id="UP000783213">
    <property type="component" value="Unassembled WGS sequence"/>
</dbReference>
<evidence type="ECO:0000256" key="2">
    <source>
        <dbReference type="ARBA" id="ARBA00022750"/>
    </source>
</evidence>
<dbReference type="InterPro" id="IPR021109">
    <property type="entry name" value="Peptidase_aspartic_dom_sf"/>
</dbReference>
<comment type="caution">
    <text evidence="6">The sequence shown here is derived from an EMBL/GenBank/DDBJ whole genome shotgun (WGS) entry which is preliminary data.</text>
</comment>
<dbReference type="EMBL" id="RCSX01000049">
    <property type="protein sequence ID" value="KAF7913461.1"/>
    <property type="molecule type" value="Genomic_DNA"/>
</dbReference>
<dbReference type="GeneID" id="62238257"/>
<gene>
    <name evidence="6" type="ORF">EAE98_011486</name>
</gene>
<comment type="similarity">
    <text evidence="1 3">Belongs to the peptidase A1 family.</text>
</comment>
<evidence type="ECO:0000259" key="5">
    <source>
        <dbReference type="PROSITE" id="PS51767"/>
    </source>
</evidence>
<dbReference type="PANTHER" id="PTHR47966">
    <property type="entry name" value="BETA-SITE APP-CLEAVING ENZYME, ISOFORM A-RELATED"/>
    <property type="match status" value="1"/>
</dbReference>
<feature type="domain" description="Peptidase A1" evidence="5">
    <location>
        <begin position="85"/>
        <end position="384"/>
    </location>
</feature>
<dbReference type="PROSITE" id="PS51767">
    <property type="entry name" value="PEPTIDASE_A1"/>
    <property type="match status" value="1"/>
</dbReference>
<evidence type="ECO:0000256" key="3">
    <source>
        <dbReference type="RuleBase" id="RU000454"/>
    </source>
</evidence>
<evidence type="ECO:0000313" key="7">
    <source>
        <dbReference type="Proteomes" id="UP000783213"/>
    </source>
</evidence>
<accession>A0ABQ7I5N7</accession>
<sequence>MARLFWIGNSVVFAIILFFAWPTLAANGRRSFSVHQISRADTSQLFNISKAFARNVFRYGGQRLPNAVKSAETATVLTWAQDREFLIPVSVGASTLNLTIDTGSSDLWVFSSQLPEDQREGHAVYKPSVYASKSSTQTWKIWYADGSHASGGLCHDVQAVEIATNVSNNLVHSSRSDGVLGLGFSNLNKGIFKNTDQQYYFFFELANLRDPVRPERENTFFDNAKLQLKLPLFAAILKEDTPGSYDFGFINKSKYIYELVYVEVDSSRGHWNFKLSGYDLGDGEIVNDLLDSVIDTGASLIFLPENIVRAYYQQAIGAEYNAQFGEWTIPCSSFLPSFTPIIKGYNAKVKSGTPLSGHPPFGPPFYIKNHFLDLLIFLLIFNMI</sequence>
<dbReference type="PANTHER" id="PTHR47966:SF2">
    <property type="entry name" value="ASPERGILLOPEPSIN-1-RELATED"/>
    <property type="match status" value="1"/>
</dbReference>
<evidence type="ECO:0000313" key="6">
    <source>
        <dbReference type="EMBL" id="KAF7913461.1"/>
    </source>
</evidence>
<keyword evidence="4" id="KW-0732">Signal</keyword>
<keyword evidence="3" id="KW-0378">Hydrolase</keyword>
<dbReference type="SUPFAM" id="SSF50630">
    <property type="entry name" value="Acid proteases"/>
    <property type="match status" value="1"/>
</dbReference>
<keyword evidence="7" id="KW-1185">Reference proteome</keyword>
<reference evidence="6 7" key="1">
    <citation type="journal article" date="2020" name="Genome Biol. Evol.">
        <title>Comparative genomics of Sclerotiniaceae.</title>
        <authorList>
            <person name="Valero Jimenez C.A."/>
            <person name="Steentjes M."/>
            <person name="Scholten O.E."/>
            <person name="Van Kan J.A.L."/>
        </authorList>
    </citation>
    <scope>NUCLEOTIDE SEQUENCE [LARGE SCALE GENOMIC DNA]</scope>
    <source>
        <strain evidence="6 7">B1</strain>
    </source>
</reference>